<organism evidence="2 3">
    <name type="scientific">Wenzhouxiangella sediminis</name>
    <dbReference type="NCBI Taxonomy" id="1792836"/>
    <lineage>
        <taxon>Bacteria</taxon>
        <taxon>Pseudomonadati</taxon>
        <taxon>Pseudomonadota</taxon>
        <taxon>Gammaproteobacteria</taxon>
        <taxon>Chromatiales</taxon>
        <taxon>Wenzhouxiangellaceae</taxon>
        <taxon>Wenzhouxiangella</taxon>
    </lineage>
</organism>
<evidence type="ECO:0000256" key="1">
    <source>
        <dbReference type="SAM" id="MobiDB-lite"/>
    </source>
</evidence>
<proteinExistence type="predicted"/>
<dbReference type="Proteomes" id="UP000260351">
    <property type="component" value="Unassembled WGS sequence"/>
</dbReference>
<dbReference type="InterPro" id="IPR036583">
    <property type="entry name" value="23S_rRNA_IVS_sf"/>
</dbReference>
<dbReference type="RefSeq" id="WP_116649346.1">
    <property type="nucleotide sequence ID" value="NZ_QUZK01000007.1"/>
</dbReference>
<feature type="region of interest" description="Disordered" evidence="1">
    <location>
        <begin position="114"/>
        <end position="136"/>
    </location>
</feature>
<sequence length="136" mass="15073">MAYHSFESLEVWKRGCRLAKAVYQALNGTRDFTLKGQMTRAAVSIPSNIAEGYERGSQKDFVRFLRIAQGSAAELRTQAYIANSTGLLDDSTTTHLVRECKEIGAMLQGLAKTRSNNIEEPDDAPDSDYFSGFPET</sequence>
<evidence type="ECO:0000313" key="3">
    <source>
        <dbReference type="Proteomes" id="UP000260351"/>
    </source>
</evidence>
<dbReference type="PANTHER" id="PTHR38471:SF2">
    <property type="entry name" value="FOUR HELIX BUNDLE PROTEIN"/>
    <property type="match status" value="1"/>
</dbReference>
<dbReference type="SUPFAM" id="SSF158446">
    <property type="entry name" value="IVS-encoded protein-like"/>
    <property type="match status" value="1"/>
</dbReference>
<comment type="caution">
    <text evidence="2">The sequence shown here is derived from an EMBL/GenBank/DDBJ whole genome shotgun (WGS) entry which is preliminary data.</text>
</comment>
<gene>
    <name evidence="2" type="ORF">DZC52_01445</name>
</gene>
<keyword evidence="3" id="KW-1185">Reference proteome</keyword>
<dbReference type="OrthoDB" id="160990at2"/>
<dbReference type="Pfam" id="PF05635">
    <property type="entry name" value="23S_rRNA_IVP"/>
    <property type="match status" value="1"/>
</dbReference>
<dbReference type="NCBIfam" id="TIGR02436">
    <property type="entry name" value="four helix bundle protein"/>
    <property type="match status" value="1"/>
</dbReference>
<accession>A0A3E1KCC8</accession>
<dbReference type="Gene3D" id="1.20.1440.60">
    <property type="entry name" value="23S rRNA-intervening sequence"/>
    <property type="match status" value="1"/>
</dbReference>
<dbReference type="PANTHER" id="PTHR38471">
    <property type="entry name" value="FOUR HELIX BUNDLE PROTEIN"/>
    <property type="match status" value="1"/>
</dbReference>
<dbReference type="InterPro" id="IPR012657">
    <property type="entry name" value="23S_rRNA-intervening_sequence"/>
</dbReference>
<dbReference type="AlphaFoldDB" id="A0A3E1KCC8"/>
<protein>
    <submittedName>
        <fullName evidence="2">Four helix bundle protein</fullName>
    </submittedName>
</protein>
<dbReference type="NCBIfam" id="NF008912">
    <property type="entry name" value="PRK12275.1-6"/>
    <property type="match status" value="1"/>
</dbReference>
<reference evidence="2 3" key="1">
    <citation type="submission" date="2018-08" db="EMBL/GenBank/DDBJ databases">
        <title>Wenzhouxiangella salilacus sp. nov., a novel bacterium isolated from a saline lake in Xinjiang Province, China.</title>
        <authorList>
            <person name="Han S."/>
        </authorList>
    </citation>
    <scope>NUCLEOTIDE SEQUENCE [LARGE SCALE GENOMIC DNA]</scope>
    <source>
        <strain evidence="2 3">XDB06</strain>
    </source>
</reference>
<dbReference type="EMBL" id="QUZK01000007">
    <property type="protein sequence ID" value="RFF32498.1"/>
    <property type="molecule type" value="Genomic_DNA"/>
</dbReference>
<name>A0A3E1KCC8_9GAMM</name>
<evidence type="ECO:0000313" key="2">
    <source>
        <dbReference type="EMBL" id="RFF32498.1"/>
    </source>
</evidence>
<dbReference type="CDD" id="cd16377">
    <property type="entry name" value="23S_rRNA_IVP_like"/>
    <property type="match status" value="1"/>
</dbReference>